<dbReference type="AlphaFoldDB" id="A0A0F7KS46"/>
<name>A0A0F7KS46_9SPHN</name>
<dbReference type="CDD" id="cd01297">
    <property type="entry name" value="D-aminoacylase"/>
    <property type="match status" value="1"/>
</dbReference>
<accession>A0A0F7KS46</accession>
<dbReference type="EC" id="3.5.1.81" evidence="4"/>
<proteinExistence type="predicted"/>
<dbReference type="STRING" id="1267766.WYH_00893"/>
<dbReference type="Proteomes" id="UP000034392">
    <property type="component" value="Chromosome"/>
</dbReference>
<evidence type="ECO:0000259" key="3">
    <source>
        <dbReference type="Pfam" id="PF07969"/>
    </source>
</evidence>
<evidence type="ECO:0000256" key="1">
    <source>
        <dbReference type="ARBA" id="ARBA00022801"/>
    </source>
</evidence>
<organism evidence="4 5">
    <name type="scientific">Croceibacterium atlanticum</name>
    <dbReference type="NCBI Taxonomy" id="1267766"/>
    <lineage>
        <taxon>Bacteria</taxon>
        <taxon>Pseudomonadati</taxon>
        <taxon>Pseudomonadota</taxon>
        <taxon>Alphaproteobacteria</taxon>
        <taxon>Sphingomonadales</taxon>
        <taxon>Erythrobacteraceae</taxon>
        <taxon>Croceibacterium</taxon>
    </lineage>
</organism>
<keyword evidence="1 4" id="KW-0378">Hydrolase</keyword>
<evidence type="ECO:0000256" key="2">
    <source>
        <dbReference type="SAM" id="MobiDB-lite"/>
    </source>
</evidence>
<dbReference type="InterPro" id="IPR011059">
    <property type="entry name" value="Metal-dep_hydrolase_composite"/>
</dbReference>
<dbReference type="InterPro" id="IPR032466">
    <property type="entry name" value="Metal_Hydrolase"/>
</dbReference>
<dbReference type="Gene3D" id="3.30.1490.130">
    <property type="entry name" value="D-aminoacylase. Domain 3"/>
    <property type="match status" value="1"/>
</dbReference>
<protein>
    <submittedName>
        <fullName evidence="4">D-aminoacylase</fullName>
        <ecNumber evidence="4">3.5.1.81</ecNumber>
    </submittedName>
</protein>
<dbReference type="SUPFAM" id="SSF51338">
    <property type="entry name" value="Composite domain of metallo-dependent hydrolases"/>
    <property type="match status" value="1"/>
</dbReference>
<gene>
    <name evidence="4" type="primary">dan_1</name>
    <name evidence="4" type="ORF">WYH_00893</name>
</gene>
<dbReference type="InterPro" id="IPR023100">
    <property type="entry name" value="D-aminoacylase_insert_dom_sf"/>
</dbReference>
<dbReference type="EMBL" id="CP011452">
    <property type="protein sequence ID" value="AKH41941.2"/>
    <property type="molecule type" value="Genomic_DNA"/>
</dbReference>
<evidence type="ECO:0000313" key="4">
    <source>
        <dbReference type="EMBL" id="AKH41941.2"/>
    </source>
</evidence>
<feature type="domain" description="Amidohydrolase 3" evidence="3">
    <location>
        <begin position="46"/>
        <end position="484"/>
    </location>
</feature>
<dbReference type="SUPFAM" id="SSF51556">
    <property type="entry name" value="Metallo-dependent hydrolases"/>
    <property type="match status" value="1"/>
</dbReference>
<evidence type="ECO:0000313" key="5">
    <source>
        <dbReference type="Proteomes" id="UP000034392"/>
    </source>
</evidence>
<dbReference type="InterPro" id="IPR013108">
    <property type="entry name" value="Amidohydro_3"/>
</dbReference>
<feature type="region of interest" description="Disordered" evidence="2">
    <location>
        <begin position="488"/>
        <end position="519"/>
    </location>
</feature>
<dbReference type="Gene3D" id="2.30.40.10">
    <property type="entry name" value="Urease, subunit C, domain 1"/>
    <property type="match status" value="2"/>
</dbReference>
<dbReference type="Gene3D" id="3.20.20.140">
    <property type="entry name" value="Metal-dependent hydrolases"/>
    <property type="match status" value="2"/>
</dbReference>
<dbReference type="Pfam" id="PF07969">
    <property type="entry name" value="Amidohydro_3"/>
    <property type="match status" value="1"/>
</dbReference>
<keyword evidence="5" id="KW-1185">Reference proteome</keyword>
<reference evidence="4" key="1">
    <citation type="submission" date="2015-05" db="EMBL/GenBank/DDBJ databases">
        <title>The complete genome of Altererythrobacter atlanticus strain 26DY36.</title>
        <authorList>
            <person name="Wu Y.-H."/>
            <person name="Cheng H."/>
            <person name="Wu X.-W."/>
        </authorList>
    </citation>
    <scope>NUCLEOTIDE SEQUENCE [LARGE SCALE GENOMIC DNA]</scope>
    <source>
        <strain evidence="4">26DY36</strain>
    </source>
</reference>
<sequence length="519" mass="55971">MFDLLILNGSVVDGTGSAPYTADIAIDGDRIVAISTDKMRPEDGREVLDAGGLFVVPGFIDNHAHVQTSIHERPLAENFIRQGITSIVASLHSGDQPYPLKPYLDSLEVAPNVGFFAGHTFARKQVLGLDNRAPTATELAKMQDIIAEGMKGGALGVSTGLVYVPASYAETAEVTALARVASCYGGIYVSHMRDEGAGVVQSVKEVIRVAQDARIPAQINHHKIMGAGQWGESTTTLALIDEARARGLDIKHDLYPYAASSTSSSVMFPDWALAGGAGSFAERIADPATRARIESEMMRILMVQRTGADLSRIQFRDVSGMPEYRGRTLSDLATERGLEGTPEDAIDLLIELQLNGGFTAIYHAMDEEDIVSIMQHPWAMFETDGDPVGLGEGFPHPRSYGSFPRVLGRYVREQGVIDIAEAIRRMTSLPADQIGATDRGRLRVGAFADITVFDPETITDRATYIEPHQYAVGVRHVVINGEPVLRDGSLTGAKPGRPLTGPARPVETSPEACVARIRP</sequence>
<dbReference type="PANTHER" id="PTHR11113">
    <property type="entry name" value="N-ACETYLGLUCOSAMINE-6-PHOSPHATE DEACETYLASE"/>
    <property type="match status" value="1"/>
</dbReference>
<dbReference type="KEGG" id="aay:WYH_00893"/>
<dbReference type="GO" id="GO:0047420">
    <property type="term" value="F:N-acyl-D-amino-acid deacylase activity"/>
    <property type="evidence" value="ECO:0007669"/>
    <property type="project" value="UniProtKB-EC"/>
</dbReference>
<dbReference type="PATRIC" id="fig|1267766.3.peg.898"/>